<proteinExistence type="predicted"/>
<gene>
    <name evidence="6" type="ORF">GCM10016234_01070</name>
</gene>
<keyword evidence="3" id="KW-0274">FAD</keyword>
<dbReference type="InterPro" id="IPR027477">
    <property type="entry name" value="Succ_DH/fumarate_Rdtase_cat_sf"/>
</dbReference>
<keyword evidence="4" id="KW-0560">Oxidoreductase</keyword>
<evidence type="ECO:0000259" key="5">
    <source>
        <dbReference type="Pfam" id="PF00890"/>
    </source>
</evidence>
<feature type="domain" description="FAD-dependent oxidoreductase 2 FAD-binding" evidence="5">
    <location>
        <begin position="17"/>
        <end position="433"/>
    </location>
</feature>
<comment type="cofactor">
    <cofactor evidence="1">
        <name>FAD</name>
        <dbReference type="ChEBI" id="CHEBI:57692"/>
    </cofactor>
</comment>
<dbReference type="InterPro" id="IPR050315">
    <property type="entry name" value="FAD-oxidoreductase_2"/>
</dbReference>
<dbReference type="GO" id="GO:0016491">
    <property type="term" value="F:oxidoreductase activity"/>
    <property type="evidence" value="ECO:0007669"/>
    <property type="project" value="UniProtKB-KW"/>
</dbReference>
<dbReference type="GO" id="GO:0008202">
    <property type="term" value="P:steroid metabolic process"/>
    <property type="evidence" value="ECO:0007669"/>
    <property type="project" value="UniProtKB-ARBA"/>
</dbReference>
<evidence type="ECO:0000256" key="1">
    <source>
        <dbReference type="ARBA" id="ARBA00001974"/>
    </source>
</evidence>
<dbReference type="Pfam" id="PF00890">
    <property type="entry name" value="FAD_binding_2"/>
    <property type="match status" value="1"/>
</dbReference>
<evidence type="ECO:0000256" key="2">
    <source>
        <dbReference type="ARBA" id="ARBA00022630"/>
    </source>
</evidence>
<dbReference type="InterPro" id="IPR036188">
    <property type="entry name" value="FAD/NAD-bd_sf"/>
</dbReference>
<dbReference type="AlphaFoldDB" id="A0A8J3DM08"/>
<dbReference type="RefSeq" id="WP_189500858.1">
    <property type="nucleotide sequence ID" value="NZ_BMZQ01000001.1"/>
</dbReference>
<dbReference type="Proteomes" id="UP000630142">
    <property type="component" value="Unassembled WGS sequence"/>
</dbReference>
<accession>A0A8J3DM08</accession>
<keyword evidence="7" id="KW-1185">Reference proteome</keyword>
<evidence type="ECO:0000256" key="4">
    <source>
        <dbReference type="ARBA" id="ARBA00023002"/>
    </source>
</evidence>
<evidence type="ECO:0000256" key="3">
    <source>
        <dbReference type="ARBA" id="ARBA00022827"/>
    </source>
</evidence>
<comment type="caution">
    <text evidence="6">The sequence shown here is derived from an EMBL/GenBank/DDBJ whole genome shotgun (WGS) entry which is preliminary data.</text>
</comment>
<evidence type="ECO:0000313" key="6">
    <source>
        <dbReference type="EMBL" id="GHD05277.1"/>
    </source>
</evidence>
<dbReference type="PANTHER" id="PTHR43400">
    <property type="entry name" value="FUMARATE REDUCTASE"/>
    <property type="match status" value="1"/>
</dbReference>
<dbReference type="InterPro" id="IPR003953">
    <property type="entry name" value="FAD-dep_OxRdtase_2_FAD-bd"/>
</dbReference>
<dbReference type="EMBL" id="BMZQ01000001">
    <property type="protein sequence ID" value="GHD05277.1"/>
    <property type="molecule type" value="Genomic_DNA"/>
</dbReference>
<reference evidence="6" key="1">
    <citation type="journal article" date="2014" name="Int. J. Syst. Evol. Microbiol.">
        <title>Complete genome sequence of Corynebacterium casei LMG S-19264T (=DSM 44701T), isolated from a smear-ripened cheese.</title>
        <authorList>
            <consortium name="US DOE Joint Genome Institute (JGI-PGF)"/>
            <person name="Walter F."/>
            <person name="Albersmeier A."/>
            <person name="Kalinowski J."/>
            <person name="Ruckert C."/>
        </authorList>
    </citation>
    <scope>NUCLEOTIDE SEQUENCE</scope>
    <source>
        <strain evidence="6">KCTC 42249</strain>
    </source>
</reference>
<dbReference type="SUPFAM" id="SSF51905">
    <property type="entry name" value="FAD/NAD(P)-binding domain"/>
    <property type="match status" value="1"/>
</dbReference>
<name>A0A8J3DM08_9HYPH</name>
<sequence length="468" mass="48924">MALLSPEGVTFEFEVPVVVVGAGACGLVAALAAHDAGQSVIILERDENPTGSTSLSAGLIPAPCTRLQKEAGIEDSPELFAADIVAKTHDHTPHDQALVAARAAGPMIDWLMEKHGIEFELVTGFLYPGHSRLRMHGPKSRTGADLEQALLAAVSNAGIDLITGASVEDIYADASGHVVGVRCRRSDGATEDLGCQALILACCGFAGDAQMVRQYIPEIADAECCGHLSNTGDAVKWGTALGAATADMGAYQGHGSVAHPHSLPLTWAVITKGGILVNKDGQRFSNEMRGYSEHGAEVAAQPDHIAWDIFGASGHEAAEGFYDYRELRKLGAVKTADTVEELSEVTGLPLFHLKAEFQAIEEAISAGKPDRFGRNFAQSDVLKPPFYAVKVNGALFHTQGGLVIDDQARVLRQGGEPLPNLFAGGGAARGVSGDSNYGYLSGNGLLTATTFGRLAGMSAARIAEAADA</sequence>
<dbReference type="SUPFAM" id="SSF56425">
    <property type="entry name" value="Succinate dehydrogenase/fumarate reductase flavoprotein, catalytic domain"/>
    <property type="match status" value="1"/>
</dbReference>
<reference evidence="6" key="2">
    <citation type="submission" date="2020-09" db="EMBL/GenBank/DDBJ databases">
        <authorList>
            <person name="Sun Q."/>
            <person name="Kim S."/>
        </authorList>
    </citation>
    <scope>NUCLEOTIDE SEQUENCE</scope>
    <source>
        <strain evidence="6">KCTC 42249</strain>
    </source>
</reference>
<evidence type="ECO:0000313" key="7">
    <source>
        <dbReference type="Proteomes" id="UP000630142"/>
    </source>
</evidence>
<organism evidence="6 7">
    <name type="scientific">Tianweitania populi</name>
    <dbReference type="NCBI Taxonomy" id="1607949"/>
    <lineage>
        <taxon>Bacteria</taxon>
        <taxon>Pseudomonadati</taxon>
        <taxon>Pseudomonadota</taxon>
        <taxon>Alphaproteobacteria</taxon>
        <taxon>Hyphomicrobiales</taxon>
        <taxon>Phyllobacteriaceae</taxon>
        <taxon>Tianweitania</taxon>
    </lineage>
</organism>
<protein>
    <submittedName>
        <fullName evidence="6">Fumarate reductase flavoprotein subunit</fullName>
    </submittedName>
</protein>
<dbReference type="Gene3D" id="3.50.50.60">
    <property type="entry name" value="FAD/NAD(P)-binding domain"/>
    <property type="match status" value="1"/>
</dbReference>
<keyword evidence="2" id="KW-0285">Flavoprotein</keyword>
<dbReference type="PANTHER" id="PTHR43400:SF10">
    <property type="entry name" value="3-OXOSTEROID 1-DEHYDROGENASE"/>
    <property type="match status" value="1"/>
</dbReference>
<dbReference type="Gene3D" id="3.90.700.10">
    <property type="entry name" value="Succinate dehydrogenase/fumarate reductase flavoprotein, catalytic domain"/>
    <property type="match status" value="1"/>
</dbReference>